<evidence type="ECO:0000256" key="1">
    <source>
        <dbReference type="ARBA" id="ARBA00008791"/>
    </source>
</evidence>
<dbReference type="InterPro" id="IPR006016">
    <property type="entry name" value="UspA"/>
</dbReference>
<dbReference type="InterPro" id="IPR006015">
    <property type="entry name" value="Universal_stress_UspA"/>
</dbReference>
<sequence>MFETVVIATDVSPSAERAVTAAVDLADRFDAGVHVLSVVEGDDANHEQHVRTELARLAGTFGRPVTTAVRHGDPGTVVLDYVDRVGADLVATGTRGRDSPYSYHLGSVAERIAHDSPVPVLTVRQLEVGDSERVTEENERESPNAERRTK</sequence>
<evidence type="ECO:0000313" key="5">
    <source>
        <dbReference type="Proteomes" id="UP001596099"/>
    </source>
</evidence>
<dbReference type="AlphaFoldDB" id="A0ABD5RL14"/>
<reference evidence="4 5" key="1">
    <citation type="journal article" date="2019" name="Int. J. Syst. Evol. Microbiol.">
        <title>The Global Catalogue of Microorganisms (GCM) 10K type strain sequencing project: providing services to taxonomists for standard genome sequencing and annotation.</title>
        <authorList>
            <consortium name="The Broad Institute Genomics Platform"/>
            <consortium name="The Broad Institute Genome Sequencing Center for Infectious Disease"/>
            <person name="Wu L."/>
            <person name="Ma J."/>
        </authorList>
    </citation>
    <scope>NUCLEOTIDE SEQUENCE [LARGE SCALE GENOMIC DNA]</scope>
    <source>
        <strain evidence="4 5">CGMCC 1.12543</strain>
    </source>
</reference>
<name>A0ABD5RL14_9EURY</name>
<evidence type="ECO:0000313" key="4">
    <source>
        <dbReference type="EMBL" id="MFC5971238.1"/>
    </source>
</evidence>
<dbReference type="Proteomes" id="UP001596099">
    <property type="component" value="Unassembled WGS sequence"/>
</dbReference>
<feature type="compositionally biased region" description="Basic and acidic residues" evidence="2">
    <location>
        <begin position="130"/>
        <end position="150"/>
    </location>
</feature>
<proteinExistence type="inferred from homology"/>
<dbReference type="PANTHER" id="PTHR46268:SF6">
    <property type="entry name" value="UNIVERSAL STRESS PROTEIN UP12"/>
    <property type="match status" value="1"/>
</dbReference>
<dbReference type="RefSeq" id="WP_247414146.1">
    <property type="nucleotide sequence ID" value="NZ_JALLGW010000001.1"/>
</dbReference>
<organism evidence="4 5">
    <name type="scientific">Halomarina salina</name>
    <dbReference type="NCBI Taxonomy" id="1872699"/>
    <lineage>
        <taxon>Archaea</taxon>
        <taxon>Methanobacteriati</taxon>
        <taxon>Methanobacteriota</taxon>
        <taxon>Stenosarchaea group</taxon>
        <taxon>Halobacteria</taxon>
        <taxon>Halobacteriales</taxon>
        <taxon>Natronomonadaceae</taxon>
        <taxon>Halomarina</taxon>
    </lineage>
</organism>
<feature type="region of interest" description="Disordered" evidence="2">
    <location>
        <begin position="127"/>
        <end position="150"/>
    </location>
</feature>
<dbReference type="Pfam" id="PF00582">
    <property type="entry name" value="Usp"/>
    <property type="match status" value="2"/>
</dbReference>
<dbReference type="EMBL" id="JBHSQH010000001">
    <property type="protein sequence ID" value="MFC5971238.1"/>
    <property type="molecule type" value="Genomic_DNA"/>
</dbReference>
<feature type="domain" description="UspA" evidence="3">
    <location>
        <begin position="1"/>
        <end position="47"/>
    </location>
</feature>
<evidence type="ECO:0000256" key="2">
    <source>
        <dbReference type="SAM" id="MobiDB-lite"/>
    </source>
</evidence>
<gene>
    <name evidence="4" type="ORF">ACFPYI_07825</name>
</gene>
<dbReference type="Gene3D" id="3.40.50.620">
    <property type="entry name" value="HUPs"/>
    <property type="match status" value="1"/>
</dbReference>
<protein>
    <submittedName>
        <fullName evidence="4">Universal stress protein</fullName>
    </submittedName>
</protein>
<comment type="caution">
    <text evidence="4">The sequence shown here is derived from an EMBL/GenBank/DDBJ whole genome shotgun (WGS) entry which is preliminary data.</text>
</comment>
<keyword evidence="5" id="KW-1185">Reference proteome</keyword>
<accession>A0ABD5RL14</accession>
<dbReference type="PANTHER" id="PTHR46268">
    <property type="entry name" value="STRESS RESPONSE PROTEIN NHAX"/>
    <property type="match status" value="1"/>
</dbReference>
<feature type="domain" description="UspA" evidence="3">
    <location>
        <begin position="52"/>
        <end position="124"/>
    </location>
</feature>
<comment type="similarity">
    <text evidence="1">Belongs to the universal stress protein A family.</text>
</comment>
<dbReference type="PRINTS" id="PR01438">
    <property type="entry name" value="UNVRSLSTRESS"/>
</dbReference>
<dbReference type="CDD" id="cd00293">
    <property type="entry name" value="USP-like"/>
    <property type="match status" value="1"/>
</dbReference>
<dbReference type="InterPro" id="IPR014729">
    <property type="entry name" value="Rossmann-like_a/b/a_fold"/>
</dbReference>
<dbReference type="SUPFAM" id="SSF52402">
    <property type="entry name" value="Adenine nucleotide alpha hydrolases-like"/>
    <property type="match status" value="1"/>
</dbReference>
<evidence type="ECO:0000259" key="3">
    <source>
        <dbReference type="Pfam" id="PF00582"/>
    </source>
</evidence>